<dbReference type="Pfam" id="PF00501">
    <property type="entry name" value="AMP-binding"/>
    <property type="match status" value="1"/>
</dbReference>
<gene>
    <name evidence="2" type="ORF">LTR09_002605</name>
</gene>
<protein>
    <recommendedName>
        <fullName evidence="1">AMP-dependent synthetase/ligase domain-containing protein</fullName>
    </recommendedName>
</protein>
<evidence type="ECO:0000313" key="2">
    <source>
        <dbReference type="EMBL" id="KAK3056812.1"/>
    </source>
</evidence>
<dbReference type="EMBL" id="JAWDJX010000005">
    <property type="protein sequence ID" value="KAK3056812.1"/>
    <property type="molecule type" value="Genomic_DNA"/>
</dbReference>
<dbReference type="InterPro" id="IPR000873">
    <property type="entry name" value="AMP-dep_synth/lig_dom"/>
</dbReference>
<evidence type="ECO:0000259" key="1">
    <source>
        <dbReference type="Pfam" id="PF00501"/>
    </source>
</evidence>
<dbReference type="PANTHER" id="PTHR24096:SF265">
    <property type="entry name" value="ENZYME, PUTATIVE (AFU_ORTHOLOGUE AFUA_5G14270)-RELATED"/>
    <property type="match status" value="1"/>
</dbReference>
<dbReference type="Gene3D" id="3.40.50.12780">
    <property type="entry name" value="N-terminal domain of ligase-like"/>
    <property type="match status" value="1"/>
</dbReference>
<organism evidence="2 3">
    <name type="scientific">Extremus antarcticus</name>
    <dbReference type="NCBI Taxonomy" id="702011"/>
    <lineage>
        <taxon>Eukaryota</taxon>
        <taxon>Fungi</taxon>
        <taxon>Dikarya</taxon>
        <taxon>Ascomycota</taxon>
        <taxon>Pezizomycotina</taxon>
        <taxon>Dothideomycetes</taxon>
        <taxon>Dothideomycetidae</taxon>
        <taxon>Mycosphaerellales</taxon>
        <taxon>Extremaceae</taxon>
        <taxon>Extremus</taxon>
    </lineage>
</organism>
<proteinExistence type="predicted"/>
<sequence>MPWLSKWSHPLPEEDLLSYTFDHCNYDKDVPIFIDVEDTSRSLSYNQSLSTVRKLVAGFRAAGLKPGDCVSIASFNDIMYPMLFLGLVGAGGIFSGSNPAYTSFEIEHYVRTAEVKFVVAEPELLVLYLKDRKAWSIGAISSSSTFEVKRYLKASDRGSGYFNMARRTGSDSLGRRIEDAPAWQD</sequence>
<dbReference type="SUPFAM" id="SSF56801">
    <property type="entry name" value="Acetyl-CoA synthetase-like"/>
    <property type="match status" value="1"/>
</dbReference>
<dbReference type="PANTHER" id="PTHR24096">
    <property type="entry name" value="LONG-CHAIN-FATTY-ACID--COA LIGASE"/>
    <property type="match status" value="1"/>
</dbReference>
<keyword evidence="3" id="KW-1185">Reference proteome</keyword>
<accession>A0AAJ0LVE4</accession>
<name>A0AAJ0LVE4_9PEZI</name>
<dbReference type="AlphaFoldDB" id="A0AAJ0LVE4"/>
<comment type="caution">
    <text evidence="2">The sequence shown here is derived from an EMBL/GenBank/DDBJ whole genome shotgun (WGS) entry which is preliminary data.</text>
</comment>
<dbReference type="InterPro" id="IPR042099">
    <property type="entry name" value="ANL_N_sf"/>
</dbReference>
<dbReference type="GO" id="GO:0016405">
    <property type="term" value="F:CoA-ligase activity"/>
    <property type="evidence" value="ECO:0007669"/>
    <property type="project" value="TreeGrafter"/>
</dbReference>
<evidence type="ECO:0000313" key="3">
    <source>
        <dbReference type="Proteomes" id="UP001271007"/>
    </source>
</evidence>
<feature type="domain" description="AMP-dependent synthetase/ligase" evidence="1">
    <location>
        <begin position="25"/>
        <end position="122"/>
    </location>
</feature>
<dbReference type="Proteomes" id="UP001271007">
    <property type="component" value="Unassembled WGS sequence"/>
</dbReference>
<reference evidence="2" key="1">
    <citation type="submission" date="2023-04" db="EMBL/GenBank/DDBJ databases">
        <title>Black Yeasts Isolated from many extreme environments.</title>
        <authorList>
            <person name="Coleine C."/>
            <person name="Stajich J.E."/>
            <person name="Selbmann L."/>
        </authorList>
    </citation>
    <scope>NUCLEOTIDE SEQUENCE</scope>
    <source>
        <strain evidence="2">CCFEE 5312</strain>
    </source>
</reference>
<dbReference type="GO" id="GO:0019748">
    <property type="term" value="P:secondary metabolic process"/>
    <property type="evidence" value="ECO:0007669"/>
    <property type="project" value="TreeGrafter"/>
</dbReference>